<dbReference type="SUPFAM" id="SSF46689">
    <property type="entry name" value="Homeodomain-like"/>
    <property type="match status" value="2"/>
</dbReference>
<comment type="caution">
    <text evidence="10">The sequence shown here is derived from an EMBL/GenBank/DDBJ whole genome shotgun (WGS) entry which is preliminary data.</text>
</comment>
<feature type="region of interest" description="Disordered" evidence="6">
    <location>
        <begin position="587"/>
        <end position="613"/>
    </location>
</feature>
<sequence>MTERAASRPWSEQEDALLRQAVAQYGENDNWKIIALSVSGRTNKACRKRWLHSLQPNVKKSAWTPSEDSLLLELYGKHGPKWSMIARQISGRTDDACSKRYREALDPSLKKDQWTPDEDEKLMEAYNRIGGKWGQVGQELQRSGLGCRNRWRLLERKKLARVNQSLNSPAQALHIHELSPHAAPVELASPLQDFSHELVPNELVTVQETHWPPYYPPEAYPTLTSVEDNRAYERPFHIPTPPPLDIPNPEVAPFQFSSSSLSAALSNPPPRPRPLPPISAQNTPELSQDTLHDVEDQTTLSPLTHINAMPEMNDVLMTLDTLPQINLASPHSTQLSQLQVTISQPPYEQENFFSGLPFPDGSFPFVSPISLSNEISQHDSFLDMWKPRYQDEFEFDSPRSLLDGFGFADFNEGFSSSSSTPFLTTHALSPTASPNPLSFSDLPNPDFSPSTGSSLLFSTSDTQNSGSVQRSARSINTRKHRPSIKLPVPTRLSSSLPFTNNPSIQPYACGRPSCWPAGETSSSSCFVTSGELQDHAKDKHSDEEAADKPFRCALAGCGKSWKSINGLQYHLQISTVHFTNAIQDKFSKQPATPVQQMSMLSTEGGDSEDSDRRYPCPTPGCYKAYRQPSGLRYHIKHGHPADLPTQLNFVPPALERQLPAKAKKMRPKPIIEVTGGFPAQMEPTPISST</sequence>
<feature type="domain" description="HTH myb-type" evidence="9">
    <location>
        <begin position="55"/>
        <end position="109"/>
    </location>
</feature>
<keyword evidence="11" id="KW-1185">Reference proteome</keyword>
<dbReference type="PANTHER" id="PTHR46621:SF1">
    <property type="entry name" value="SNRNA-ACTIVATING PROTEIN COMPLEX SUBUNIT 4"/>
    <property type="match status" value="1"/>
</dbReference>
<feature type="compositionally biased region" description="Polar residues" evidence="6">
    <location>
        <begin position="450"/>
        <end position="475"/>
    </location>
</feature>
<feature type="domain" description="C2H2-type" evidence="8">
    <location>
        <begin position="614"/>
        <end position="644"/>
    </location>
</feature>
<reference evidence="10" key="1">
    <citation type="submission" date="2020-11" db="EMBL/GenBank/DDBJ databases">
        <authorList>
            <consortium name="DOE Joint Genome Institute"/>
            <person name="Ahrendt S."/>
            <person name="Riley R."/>
            <person name="Andreopoulos W."/>
            <person name="Labutti K."/>
            <person name="Pangilinan J."/>
            <person name="Ruiz-Duenas F.J."/>
            <person name="Barrasa J.M."/>
            <person name="Sanchez-Garcia M."/>
            <person name="Camarero S."/>
            <person name="Miyauchi S."/>
            <person name="Serrano A."/>
            <person name="Linde D."/>
            <person name="Babiker R."/>
            <person name="Drula E."/>
            <person name="Ayuso-Fernandez I."/>
            <person name="Pacheco R."/>
            <person name="Padilla G."/>
            <person name="Ferreira P."/>
            <person name="Barriuso J."/>
            <person name="Kellner H."/>
            <person name="Castanera R."/>
            <person name="Alfaro M."/>
            <person name="Ramirez L."/>
            <person name="Pisabarro A.G."/>
            <person name="Kuo A."/>
            <person name="Tritt A."/>
            <person name="Lipzen A."/>
            <person name="He G."/>
            <person name="Yan M."/>
            <person name="Ng V."/>
            <person name="Cullen D."/>
            <person name="Martin F."/>
            <person name="Rosso M.-N."/>
            <person name="Henrissat B."/>
            <person name="Hibbett D."/>
            <person name="Martinez A.T."/>
            <person name="Grigoriev I.V."/>
        </authorList>
    </citation>
    <scope>NUCLEOTIDE SEQUENCE</scope>
    <source>
        <strain evidence="10">CBS 506.95</strain>
    </source>
</reference>
<keyword evidence="5" id="KW-0479">Metal-binding</keyword>
<dbReference type="PROSITE" id="PS51294">
    <property type="entry name" value="HTH_MYB"/>
    <property type="match status" value="3"/>
</dbReference>
<dbReference type="EMBL" id="MU157824">
    <property type="protein sequence ID" value="KAF9535330.1"/>
    <property type="molecule type" value="Genomic_DNA"/>
</dbReference>
<dbReference type="GO" id="GO:0042795">
    <property type="term" value="P:snRNA transcription by RNA polymerase II"/>
    <property type="evidence" value="ECO:0007669"/>
    <property type="project" value="TreeGrafter"/>
</dbReference>
<feature type="domain" description="Myb-like" evidence="7">
    <location>
        <begin position="106"/>
        <end position="155"/>
    </location>
</feature>
<dbReference type="InterPro" id="IPR001005">
    <property type="entry name" value="SANT/Myb"/>
</dbReference>
<dbReference type="InterPro" id="IPR013087">
    <property type="entry name" value="Znf_C2H2_type"/>
</dbReference>
<dbReference type="Pfam" id="PF13921">
    <property type="entry name" value="Myb_DNA-bind_6"/>
    <property type="match status" value="1"/>
</dbReference>
<dbReference type="CDD" id="cd00167">
    <property type="entry name" value="SANT"/>
    <property type="match status" value="3"/>
</dbReference>
<dbReference type="PANTHER" id="PTHR46621">
    <property type="entry name" value="SNRNA-ACTIVATING PROTEIN COMPLEX SUBUNIT 4"/>
    <property type="match status" value="1"/>
</dbReference>
<evidence type="ECO:0000256" key="1">
    <source>
        <dbReference type="ARBA" id="ARBA00023015"/>
    </source>
</evidence>
<feature type="domain" description="Myb-like" evidence="7">
    <location>
        <begin position="55"/>
        <end position="105"/>
    </location>
</feature>
<organism evidence="10 11">
    <name type="scientific">Crepidotus variabilis</name>
    <dbReference type="NCBI Taxonomy" id="179855"/>
    <lineage>
        <taxon>Eukaryota</taxon>
        <taxon>Fungi</taxon>
        <taxon>Dikarya</taxon>
        <taxon>Basidiomycota</taxon>
        <taxon>Agaricomycotina</taxon>
        <taxon>Agaricomycetes</taxon>
        <taxon>Agaricomycetidae</taxon>
        <taxon>Agaricales</taxon>
        <taxon>Agaricineae</taxon>
        <taxon>Crepidotaceae</taxon>
        <taxon>Crepidotus</taxon>
    </lineage>
</organism>
<evidence type="ECO:0000259" key="7">
    <source>
        <dbReference type="PROSITE" id="PS50090"/>
    </source>
</evidence>
<feature type="compositionally biased region" description="Low complexity" evidence="6">
    <location>
        <begin position="257"/>
        <end position="266"/>
    </location>
</feature>
<keyword evidence="3" id="KW-0804">Transcription</keyword>
<accession>A0A9P6EUR5</accession>
<evidence type="ECO:0000259" key="8">
    <source>
        <dbReference type="PROSITE" id="PS50157"/>
    </source>
</evidence>
<evidence type="ECO:0000256" key="6">
    <source>
        <dbReference type="SAM" id="MobiDB-lite"/>
    </source>
</evidence>
<evidence type="ECO:0000256" key="3">
    <source>
        <dbReference type="ARBA" id="ARBA00023163"/>
    </source>
</evidence>
<dbReference type="GO" id="GO:0008270">
    <property type="term" value="F:zinc ion binding"/>
    <property type="evidence" value="ECO:0007669"/>
    <property type="project" value="UniProtKB-KW"/>
</dbReference>
<feature type="domain" description="HTH myb-type" evidence="9">
    <location>
        <begin position="2"/>
        <end position="50"/>
    </location>
</feature>
<dbReference type="GO" id="GO:0001006">
    <property type="term" value="F:RNA polymerase III type 3 promoter sequence-specific DNA binding"/>
    <property type="evidence" value="ECO:0007669"/>
    <property type="project" value="TreeGrafter"/>
</dbReference>
<feature type="compositionally biased region" description="Pro residues" evidence="6">
    <location>
        <begin position="267"/>
        <end position="277"/>
    </location>
</feature>
<dbReference type="PROSITE" id="PS50090">
    <property type="entry name" value="MYB_LIKE"/>
    <property type="match status" value="3"/>
</dbReference>
<dbReference type="OrthoDB" id="2143914at2759"/>
<dbReference type="Gene3D" id="1.10.10.60">
    <property type="entry name" value="Homeodomain-like"/>
    <property type="match status" value="3"/>
</dbReference>
<feature type="compositionally biased region" description="Polar residues" evidence="6">
    <location>
        <begin position="589"/>
        <end position="601"/>
    </location>
</feature>
<dbReference type="InterPro" id="IPR017930">
    <property type="entry name" value="Myb_dom"/>
</dbReference>
<feature type="domain" description="HTH myb-type" evidence="9">
    <location>
        <begin position="110"/>
        <end position="159"/>
    </location>
</feature>
<dbReference type="GO" id="GO:0019185">
    <property type="term" value="C:snRNA-activating protein complex"/>
    <property type="evidence" value="ECO:0007669"/>
    <property type="project" value="TreeGrafter"/>
</dbReference>
<gene>
    <name evidence="10" type="ORF">CPB83DRAFT_841584</name>
</gene>
<feature type="region of interest" description="Disordered" evidence="6">
    <location>
        <begin position="233"/>
        <end position="284"/>
    </location>
</feature>
<keyword evidence="5" id="KW-0863">Zinc-finger</keyword>
<keyword evidence="1" id="KW-0805">Transcription regulation</keyword>
<dbReference type="AlphaFoldDB" id="A0A9P6EUR5"/>
<dbReference type="InterPro" id="IPR051575">
    <property type="entry name" value="Myb-like_DNA-bd"/>
</dbReference>
<evidence type="ECO:0000256" key="4">
    <source>
        <dbReference type="ARBA" id="ARBA00023242"/>
    </source>
</evidence>
<dbReference type="GO" id="GO:0000978">
    <property type="term" value="F:RNA polymerase II cis-regulatory region sequence-specific DNA binding"/>
    <property type="evidence" value="ECO:0007669"/>
    <property type="project" value="TreeGrafter"/>
</dbReference>
<feature type="domain" description="Myb-like" evidence="7">
    <location>
        <begin position="2"/>
        <end position="54"/>
    </location>
</feature>
<evidence type="ECO:0000259" key="9">
    <source>
        <dbReference type="PROSITE" id="PS51294"/>
    </source>
</evidence>
<dbReference type="PROSITE" id="PS00028">
    <property type="entry name" value="ZINC_FINGER_C2H2_1"/>
    <property type="match status" value="1"/>
</dbReference>
<feature type="region of interest" description="Disordered" evidence="6">
    <location>
        <begin position="659"/>
        <end position="689"/>
    </location>
</feature>
<dbReference type="GO" id="GO:0042796">
    <property type="term" value="P:snRNA transcription by RNA polymerase III"/>
    <property type="evidence" value="ECO:0007669"/>
    <property type="project" value="TreeGrafter"/>
</dbReference>
<evidence type="ECO:0000313" key="10">
    <source>
        <dbReference type="EMBL" id="KAF9535330.1"/>
    </source>
</evidence>
<keyword evidence="4" id="KW-0539">Nucleus</keyword>
<name>A0A9P6EUR5_9AGAR</name>
<keyword evidence="2" id="KW-0238">DNA-binding</keyword>
<dbReference type="PROSITE" id="PS50157">
    <property type="entry name" value="ZINC_FINGER_C2H2_2"/>
    <property type="match status" value="2"/>
</dbReference>
<protein>
    <submittedName>
        <fullName evidence="10">Uncharacterized protein</fullName>
    </submittedName>
</protein>
<dbReference type="Pfam" id="PF00249">
    <property type="entry name" value="Myb_DNA-binding"/>
    <property type="match status" value="1"/>
</dbReference>
<feature type="domain" description="C2H2-type" evidence="8">
    <location>
        <begin position="550"/>
        <end position="577"/>
    </location>
</feature>
<keyword evidence="5" id="KW-0862">Zinc</keyword>
<evidence type="ECO:0000256" key="2">
    <source>
        <dbReference type="ARBA" id="ARBA00023125"/>
    </source>
</evidence>
<dbReference type="SMART" id="SM00717">
    <property type="entry name" value="SANT"/>
    <property type="match status" value="3"/>
</dbReference>
<feature type="region of interest" description="Disordered" evidence="6">
    <location>
        <begin position="450"/>
        <end position="478"/>
    </location>
</feature>
<dbReference type="SMART" id="SM00355">
    <property type="entry name" value="ZnF_C2H2"/>
    <property type="match status" value="3"/>
</dbReference>
<dbReference type="Proteomes" id="UP000807306">
    <property type="component" value="Unassembled WGS sequence"/>
</dbReference>
<evidence type="ECO:0000256" key="5">
    <source>
        <dbReference type="PROSITE-ProRule" id="PRU00042"/>
    </source>
</evidence>
<proteinExistence type="predicted"/>
<dbReference type="Gene3D" id="3.30.160.60">
    <property type="entry name" value="Classic Zinc Finger"/>
    <property type="match status" value="1"/>
</dbReference>
<evidence type="ECO:0000313" key="11">
    <source>
        <dbReference type="Proteomes" id="UP000807306"/>
    </source>
</evidence>
<dbReference type="InterPro" id="IPR009057">
    <property type="entry name" value="Homeodomain-like_sf"/>
</dbReference>